<organism evidence="2 3">
    <name type="scientific">Peribacillus frigoritolerans</name>
    <dbReference type="NCBI Taxonomy" id="450367"/>
    <lineage>
        <taxon>Bacteria</taxon>
        <taxon>Bacillati</taxon>
        <taxon>Bacillota</taxon>
        <taxon>Bacilli</taxon>
        <taxon>Bacillales</taxon>
        <taxon>Bacillaceae</taxon>
        <taxon>Peribacillus</taxon>
    </lineage>
</organism>
<dbReference type="Pfam" id="PF19893">
    <property type="entry name" value="DUF6366"/>
    <property type="match status" value="1"/>
</dbReference>
<dbReference type="Proteomes" id="UP001178275">
    <property type="component" value="Unassembled WGS sequence"/>
</dbReference>
<feature type="region of interest" description="Disordered" evidence="1">
    <location>
        <begin position="1"/>
        <end position="33"/>
    </location>
</feature>
<dbReference type="EMBL" id="JAUUTW010000027">
    <property type="protein sequence ID" value="MDP1453519.1"/>
    <property type="molecule type" value="Genomic_DNA"/>
</dbReference>
<proteinExistence type="predicted"/>
<evidence type="ECO:0000313" key="2">
    <source>
        <dbReference type="EMBL" id="MDP1453519.1"/>
    </source>
</evidence>
<dbReference type="InterPro" id="IPR045946">
    <property type="entry name" value="DUF6366"/>
</dbReference>
<evidence type="ECO:0000256" key="1">
    <source>
        <dbReference type="SAM" id="MobiDB-lite"/>
    </source>
</evidence>
<sequence length="62" mass="7119">MSEDKETPERRREKLRQEELKRNPSSSVHGGGLADLIGSYAENKIKIFTGNFKEVAMESYFL</sequence>
<dbReference type="AlphaFoldDB" id="A0AA90P4L3"/>
<name>A0AA90P4L3_9BACI</name>
<dbReference type="RefSeq" id="WP_305161755.1">
    <property type="nucleotide sequence ID" value="NZ_JAUUTW010000027.1"/>
</dbReference>
<protein>
    <submittedName>
        <fullName evidence="2">DUF6366 family protein</fullName>
    </submittedName>
</protein>
<feature type="compositionally biased region" description="Basic and acidic residues" evidence="1">
    <location>
        <begin position="1"/>
        <end position="22"/>
    </location>
</feature>
<reference evidence="2" key="1">
    <citation type="submission" date="2023-07" db="EMBL/GenBank/DDBJ databases">
        <title>Murine gut Bacillus species.</title>
        <authorList>
            <person name="Gutman E."/>
            <person name="Hashuel R."/>
            <person name="Litvak Y."/>
        </authorList>
    </citation>
    <scope>NUCLEOTIDE SEQUENCE</scope>
    <source>
        <strain evidence="2">RU293</strain>
    </source>
</reference>
<accession>A0AA90P4L3</accession>
<comment type="caution">
    <text evidence="2">The sequence shown here is derived from an EMBL/GenBank/DDBJ whole genome shotgun (WGS) entry which is preliminary data.</text>
</comment>
<gene>
    <name evidence="2" type="ORF">Q8G36_21370</name>
</gene>
<evidence type="ECO:0000313" key="3">
    <source>
        <dbReference type="Proteomes" id="UP001178275"/>
    </source>
</evidence>